<protein>
    <submittedName>
        <fullName evidence="3">Universal stress protein</fullName>
    </submittedName>
</protein>
<proteinExistence type="predicted"/>
<evidence type="ECO:0000313" key="3">
    <source>
        <dbReference type="EMBL" id="NUB93550.1"/>
    </source>
</evidence>
<name>A0A8J8KDI1_9EURY</name>
<feature type="region of interest" description="Disordered" evidence="1">
    <location>
        <begin position="114"/>
        <end position="152"/>
    </location>
</feature>
<dbReference type="AlphaFoldDB" id="A0A8J8KDI1"/>
<gene>
    <name evidence="3" type="ORF">HT576_21420</name>
</gene>
<accession>A0A8J8KDI1</accession>
<evidence type="ECO:0000256" key="1">
    <source>
        <dbReference type="SAM" id="MobiDB-lite"/>
    </source>
</evidence>
<dbReference type="InterPro" id="IPR006016">
    <property type="entry name" value="UspA"/>
</dbReference>
<feature type="domain" description="UspA" evidence="2">
    <location>
        <begin position="39"/>
        <end position="116"/>
    </location>
</feature>
<dbReference type="Gene3D" id="3.40.50.620">
    <property type="entry name" value="HUPs"/>
    <property type="match status" value="1"/>
</dbReference>
<reference evidence="3" key="1">
    <citation type="submission" date="2020-06" db="EMBL/GenBank/DDBJ databases">
        <title>Haloterrigena sp. nov., an extremely halophilic archaeon isolated from a saline sediment.</title>
        <authorList>
            <person name="Liu B.-B."/>
        </authorList>
    </citation>
    <scope>NUCLEOTIDE SEQUENCE</scope>
    <source>
        <strain evidence="3">SYSU A121-1</strain>
    </source>
</reference>
<sequence>METESSPAVSFLTVGSRSSTPFPLGYGSNAFRGTAVERIVETETERGNAVLDSGLDAVGDDDTVVGTRVVYGTPAQSIVEYATRNEFDQPVAGSHGRSLPTQVVLGSVAETVVRRSRDAQTSRDPVPDRDFRRPRITPVLPSGRGRCGGARARPLRSLRSRWFA</sequence>
<evidence type="ECO:0000259" key="2">
    <source>
        <dbReference type="Pfam" id="PF00582"/>
    </source>
</evidence>
<dbReference type="EMBL" id="JABURA010000002">
    <property type="protein sequence ID" value="NUB93550.1"/>
    <property type="molecule type" value="Genomic_DNA"/>
</dbReference>
<feature type="compositionally biased region" description="Basic and acidic residues" evidence="1">
    <location>
        <begin position="114"/>
        <end position="133"/>
    </location>
</feature>
<dbReference type="Proteomes" id="UP000728647">
    <property type="component" value="Unassembled WGS sequence"/>
</dbReference>
<dbReference type="CDD" id="cd00293">
    <property type="entry name" value="USP-like"/>
    <property type="match status" value="1"/>
</dbReference>
<evidence type="ECO:0000313" key="4">
    <source>
        <dbReference type="Proteomes" id="UP000728647"/>
    </source>
</evidence>
<organism evidence="3 4">
    <name type="scientific">Haloterrigena gelatinilytica</name>
    <dbReference type="NCBI Taxonomy" id="2741724"/>
    <lineage>
        <taxon>Archaea</taxon>
        <taxon>Methanobacteriati</taxon>
        <taxon>Methanobacteriota</taxon>
        <taxon>Stenosarchaea group</taxon>
        <taxon>Halobacteria</taxon>
        <taxon>Halobacteriales</taxon>
        <taxon>Natrialbaceae</taxon>
        <taxon>Haloterrigena</taxon>
    </lineage>
</organism>
<dbReference type="InterPro" id="IPR014729">
    <property type="entry name" value="Rossmann-like_a/b/a_fold"/>
</dbReference>
<dbReference type="Pfam" id="PF00582">
    <property type="entry name" value="Usp"/>
    <property type="match status" value="1"/>
</dbReference>
<comment type="caution">
    <text evidence="3">The sequence shown here is derived from an EMBL/GenBank/DDBJ whole genome shotgun (WGS) entry which is preliminary data.</text>
</comment>
<dbReference type="SUPFAM" id="SSF52402">
    <property type="entry name" value="Adenine nucleotide alpha hydrolases-like"/>
    <property type="match status" value="1"/>
</dbReference>